<dbReference type="InterPro" id="IPR034731">
    <property type="entry name" value="Znf_CCHC_FOG"/>
</dbReference>
<dbReference type="Pfam" id="PF25445">
    <property type="entry name" value="CCHC_ZFPM2"/>
    <property type="match status" value="1"/>
</dbReference>
<dbReference type="InterPro" id="IPR039746">
    <property type="entry name" value="FOG"/>
</dbReference>
<feature type="region of interest" description="Disordered" evidence="13">
    <location>
        <begin position="1069"/>
        <end position="1089"/>
    </location>
</feature>
<feature type="domain" description="C2H2-type" evidence="14">
    <location>
        <begin position="831"/>
        <end position="858"/>
    </location>
</feature>
<keyword evidence="3" id="KW-0479">Metal-binding</keyword>
<feature type="domain" description="C2H2-type" evidence="14">
    <location>
        <begin position="916"/>
        <end position="943"/>
    </location>
</feature>
<feature type="compositionally biased region" description="Basic and acidic residues" evidence="13">
    <location>
        <begin position="214"/>
        <end position="225"/>
    </location>
</feature>
<feature type="region of interest" description="Disordered" evidence="13">
    <location>
        <begin position="723"/>
        <end position="744"/>
    </location>
</feature>
<keyword evidence="4" id="KW-0677">Repeat</keyword>
<feature type="compositionally biased region" description="Low complexity" evidence="13">
    <location>
        <begin position="1132"/>
        <end position="1147"/>
    </location>
</feature>
<feature type="domain" description="CCHC FOG-type" evidence="15">
    <location>
        <begin position="166"/>
        <end position="199"/>
    </location>
</feature>
<evidence type="ECO:0000259" key="14">
    <source>
        <dbReference type="PROSITE" id="PS50157"/>
    </source>
</evidence>
<organism evidence="16 17">
    <name type="scientific">Nesidiocoris tenuis</name>
    <dbReference type="NCBI Taxonomy" id="355587"/>
    <lineage>
        <taxon>Eukaryota</taxon>
        <taxon>Metazoa</taxon>
        <taxon>Ecdysozoa</taxon>
        <taxon>Arthropoda</taxon>
        <taxon>Hexapoda</taxon>
        <taxon>Insecta</taxon>
        <taxon>Pterygota</taxon>
        <taxon>Neoptera</taxon>
        <taxon>Paraneoptera</taxon>
        <taxon>Hemiptera</taxon>
        <taxon>Heteroptera</taxon>
        <taxon>Panheteroptera</taxon>
        <taxon>Cimicomorpha</taxon>
        <taxon>Miridae</taxon>
        <taxon>Dicyphina</taxon>
        <taxon>Nesidiocoris</taxon>
    </lineage>
</organism>
<feature type="region of interest" description="Disordered" evidence="13">
    <location>
        <begin position="417"/>
        <end position="455"/>
    </location>
</feature>
<feature type="domain" description="C2H2-type" evidence="14">
    <location>
        <begin position="172"/>
        <end position="197"/>
    </location>
</feature>
<feature type="region of interest" description="Disordered" evidence="13">
    <location>
        <begin position="314"/>
        <end position="366"/>
    </location>
</feature>
<dbReference type="SMART" id="SM00355">
    <property type="entry name" value="ZnF_C2H2"/>
    <property type="match status" value="8"/>
</dbReference>
<keyword evidence="8" id="KW-0238">DNA-binding</keyword>
<feature type="domain" description="CCHC FOG-type" evidence="15">
    <location>
        <begin position="280"/>
        <end position="313"/>
    </location>
</feature>
<evidence type="ECO:0000313" key="16">
    <source>
        <dbReference type="EMBL" id="BES89526.1"/>
    </source>
</evidence>
<dbReference type="Gene3D" id="3.30.160.60">
    <property type="entry name" value="Classic Zinc Finger"/>
    <property type="match status" value="2"/>
</dbReference>
<evidence type="ECO:0000256" key="3">
    <source>
        <dbReference type="ARBA" id="ARBA00022723"/>
    </source>
</evidence>
<proteinExistence type="predicted"/>
<accession>A0ABN7AB28</accession>
<feature type="domain" description="CCHC FOG-type" evidence="15">
    <location>
        <begin position="1094"/>
        <end position="1127"/>
    </location>
</feature>
<keyword evidence="6" id="KW-0862">Zinc</keyword>
<evidence type="ECO:0000256" key="10">
    <source>
        <dbReference type="ARBA" id="ARBA00023163"/>
    </source>
</evidence>
<evidence type="ECO:0000256" key="6">
    <source>
        <dbReference type="ARBA" id="ARBA00022833"/>
    </source>
</evidence>
<feature type="compositionally biased region" description="Gly residues" evidence="13">
    <location>
        <begin position="18"/>
        <end position="29"/>
    </location>
</feature>
<keyword evidence="17" id="KW-1185">Reference proteome</keyword>
<keyword evidence="9" id="KW-0010">Activator</keyword>
<sequence length="1156" mass="123634">MGIYVAPAGEEEEWKESNGGGGRGTGGGSEAIKKEEDLRDAVALAPTSPAPPPSPAVLPPPAAVPLLRVNPALATDPALRVPQEPEQASISSAQDEEEEDEVSWKEGNVKSEEADTESGSLKRRLVDQTTPPPPTPPPRPRQDQPTPTPSPRVHREDLSSPPPPVAAGPHVYLCSPCGIRFSSLSTLEAHQTYYCSHRMHAIPRVVGGAESENEDVKSVVDKEETSGGESSSEPSGKAVRTGKQYKCPHCSYSADKKVSLNRHMRMHSASPGASERSASPQPAIDRYCQNCDIRFSSSKTFRAHKMHYCSTRHVVKQPKSGSIASPESPGEPRPSSPSRGGGSPVAITPRGVPHLQDHPAGPPQPYLALPTNPILIVPYSLIQSASLLPAPITGGLQHAPDTAYFLLPDGTLQPMATASISSSSSQSTVRAPQLEKPSRPVVAFHSPPPHIQQQPLKPVVEKAKTNEQPNGSPLDLSCRRSVEKDVVLMDTSEDEKENRLMVHNSNAQRLVSSPEHEDIICAPSIPLMLSTSSTCSSPSPAPLSPASSSSQSACKRELKRPQSEQSAHSNSPSPKSSIVSPSPQMKSPRRTPNGISGKSRDRHTPEGPPPSWTKENSNINLQSLLLAAVSAQSQMDQLKPDLQNLPFPPEFIPHLTAMYNSRFAAAKAKSMPLPPGMLPPGVSGGGLPPPIAIPMASRSPAEFLNQASLLLTSEMALRLAAAQSSPAADLPPPSVPPPPPQVLVKQGDSKCQECNIVFYKLENYIAHKKHYCSARKLPSAVESSQEEKTPSPLASSPPQTMSPPKSESTKSKSPIGNQIASTSKPGALYQFICAACGIKFTSYDNLTAHQTYYCPKRNPNEPDKARRCNKCKNAVVGDHQCSGSSLGWKCPCCSVVSPTASAAQKHMDTHSGVKAFLCTICRYKGNTLRGMRTHIRMHFDKRPAEINEEKYITCVVEDGTSIIHEPSPSSSSSLLIIDEEPIVVPPPKSASVSARLAPSPSVAVDDKSCNGTTISIKEETSPEEPEDARVVEAPTVVGPEEDEYIEVEDVPGLPVKEEVVDEPSIKIEPDDDVEDKTINNNRQSPGAVGGIAGGVAGTPKYCETCDISFTYLSTFIAHKKFYCTGVVTTDSSINSSSNNNNNNNNNSKRSTGTPVT</sequence>
<feature type="region of interest" description="Disordered" evidence="13">
    <location>
        <begin position="1132"/>
        <end position="1156"/>
    </location>
</feature>
<keyword evidence="11" id="KW-0539">Nucleus</keyword>
<feature type="compositionally biased region" description="Basic and acidic residues" evidence="13">
    <location>
        <begin position="102"/>
        <end position="113"/>
    </location>
</feature>
<keyword evidence="7" id="KW-0805">Transcription regulation</keyword>
<dbReference type="PROSITE" id="PS51810">
    <property type="entry name" value="ZF_CCHC_FOG"/>
    <property type="match status" value="5"/>
</dbReference>
<evidence type="ECO:0000256" key="8">
    <source>
        <dbReference type="ARBA" id="ARBA00023125"/>
    </source>
</evidence>
<feature type="compositionally biased region" description="Pro residues" evidence="13">
    <location>
        <begin position="130"/>
        <end position="139"/>
    </location>
</feature>
<feature type="region of interest" description="Disordered" evidence="13">
    <location>
        <begin position="75"/>
        <end position="164"/>
    </location>
</feature>
<dbReference type="EMBL" id="AP028909">
    <property type="protein sequence ID" value="BES89526.1"/>
    <property type="molecule type" value="Genomic_DNA"/>
</dbReference>
<dbReference type="InterPro" id="IPR036236">
    <property type="entry name" value="Znf_C2H2_sf"/>
</dbReference>
<evidence type="ECO:0000313" key="17">
    <source>
        <dbReference type="Proteomes" id="UP001307889"/>
    </source>
</evidence>
<evidence type="ECO:0000256" key="4">
    <source>
        <dbReference type="ARBA" id="ARBA00022737"/>
    </source>
</evidence>
<evidence type="ECO:0000256" key="1">
    <source>
        <dbReference type="ARBA" id="ARBA00004123"/>
    </source>
</evidence>
<dbReference type="InterPro" id="IPR013087">
    <property type="entry name" value="Znf_C2H2_type"/>
</dbReference>
<gene>
    <name evidence="16" type="ORF">NTJ_02333</name>
</gene>
<dbReference type="InterPro" id="IPR059121">
    <property type="entry name" value="CCHC_ZFPM2-like"/>
</dbReference>
<keyword evidence="5 12" id="KW-0863">Zinc-finger</keyword>
<keyword evidence="2" id="KW-0678">Repressor</keyword>
<evidence type="ECO:0000256" key="13">
    <source>
        <dbReference type="SAM" id="MobiDB-lite"/>
    </source>
</evidence>
<feature type="compositionally biased region" description="Pro residues" evidence="13">
    <location>
        <begin position="48"/>
        <end position="62"/>
    </location>
</feature>
<evidence type="ECO:0000256" key="9">
    <source>
        <dbReference type="ARBA" id="ARBA00023159"/>
    </source>
</evidence>
<protein>
    <submittedName>
        <fullName evidence="16">Zinc finger protein</fullName>
    </submittedName>
</protein>
<dbReference type="Proteomes" id="UP001307889">
    <property type="component" value="Chromosome 1"/>
</dbReference>
<feature type="compositionally biased region" description="Low complexity" evidence="13">
    <location>
        <begin position="802"/>
        <end position="814"/>
    </location>
</feature>
<feature type="compositionally biased region" description="Low complexity" evidence="13">
    <location>
        <begin position="531"/>
        <end position="553"/>
    </location>
</feature>
<feature type="compositionally biased region" description="Low complexity" evidence="13">
    <location>
        <begin position="227"/>
        <end position="236"/>
    </location>
</feature>
<feature type="compositionally biased region" description="Low complexity" evidence="13">
    <location>
        <begin position="566"/>
        <end position="583"/>
    </location>
</feature>
<dbReference type="SUPFAM" id="SSF57667">
    <property type="entry name" value="beta-beta-alpha zinc fingers"/>
    <property type="match status" value="6"/>
</dbReference>
<feature type="region of interest" description="Disordered" evidence="13">
    <location>
        <begin position="531"/>
        <end position="616"/>
    </location>
</feature>
<name>A0ABN7AB28_9HEMI</name>
<evidence type="ECO:0000256" key="5">
    <source>
        <dbReference type="ARBA" id="ARBA00022771"/>
    </source>
</evidence>
<evidence type="ECO:0000256" key="12">
    <source>
        <dbReference type="PROSITE-ProRule" id="PRU00042"/>
    </source>
</evidence>
<feature type="domain" description="C2H2-type" evidence="14">
    <location>
        <begin position="245"/>
        <end position="272"/>
    </location>
</feature>
<dbReference type="PROSITE" id="PS50157">
    <property type="entry name" value="ZINC_FINGER_C2H2_2"/>
    <property type="match status" value="4"/>
</dbReference>
<comment type="subcellular location">
    <subcellularLocation>
        <location evidence="1">Nucleus</location>
    </subcellularLocation>
</comment>
<dbReference type="PANTHER" id="PTHR12958">
    <property type="entry name" value="FRIEND OF GATA2-RELATED"/>
    <property type="match status" value="1"/>
</dbReference>
<evidence type="ECO:0000256" key="11">
    <source>
        <dbReference type="ARBA" id="ARBA00023242"/>
    </source>
</evidence>
<feature type="domain" description="CCHC FOG-type" evidence="15">
    <location>
        <begin position="743"/>
        <end position="776"/>
    </location>
</feature>
<feature type="compositionally biased region" description="Pro residues" evidence="13">
    <location>
        <begin position="729"/>
        <end position="741"/>
    </location>
</feature>
<feature type="region of interest" description="Disordered" evidence="13">
    <location>
        <begin position="783"/>
        <end position="819"/>
    </location>
</feature>
<feature type="compositionally biased region" description="Basic and acidic residues" evidence="13">
    <location>
        <begin position="31"/>
        <end position="40"/>
    </location>
</feature>
<feature type="domain" description="CCHC FOG-type" evidence="15">
    <location>
        <begin position="825"/>
        <end position="858"/>
    </location>
</feature>
<keyword evidence="10" id="KW-0804">Transcription</keyword>
<evidence type="ECO:0000259" key="15">
    <source>
        <dbReference type="PROSITE" id="PS51810"/>
    </source>
</evidence>
<evidence type="ECO:0000256" key="2">
    <source>
        <dbReference type="ARBA" id="ARBA00022491"/>
    </source>
</evidence>
<evidence type="ECO:0000256" key="7">
    <source>
        <dbReference type="ARBA" id="ARBA00023015"/>
    </source>
</evidence>
<dbReference type="Pfam" id="PF13909">
    <property type="entry name" value="zf-H2C2_5"/>
    <property type="match status" value="1"/>
</dbReference>
<dbReference type="PANTHER" id="PTHR12958:SF3">
    <property type="entry name" value="ZINC FINGER PROTEIN USH"/>
    <property type="match status" value="1"/>
</dbReference>
<feature type="region of interest" description="Disordered" evidence="13">
    <location>
        <begin position="1"/>
        <end position="62"/>
    </location>
</feature>
<feature type="region of interest" description="Disordered" evidence="13">
    <location>
        <begin position="206"/>
        <end position="242"/>
    </location>
</feature>
<reference evidence="16 17" key="1">
    <citation type="submission" date="2023-09" db="EMBL/GenBank/DDBJ databases">
        <title>Nesidiocoris tenuis whole genome shotgun sequence.</title>
        <authorList>
            <person name="Shibata T."/>
            <person name="Shimoda M."/>
            <person name="Kobayashi T."/>
            <person name="Uehara T."/>
        </authorList>
    </citation>
    <scope>NUCLEOTIDE SEQUENCE [LARGE SCALE GENOMIC DNA]</scope>
    <source>
        <strain evidence="16 17">Japan</strain>
    </source>
</reference>